<evidence type="ECO:0000256" key="4">
    <source>
        <dbReference type="ARBA" id="ARBA00023002"/>
    </source>
</evidence>
<dbReference type="SUPFAM" id="SSF51395">
    <property type="entry name" value="FMN-linked oxidoreductases"/>
    <property type="match status" value="1"/>
</dbReference>
<dbReference type="PROSITE" id="PS00557">
    <property type="entry name" value="FMN_HYDROXY_ACID_DH_1"/>
    <property type="match status" value="1"/>
</dbReference>
<evidence type="ECO:0000256" key="3">
    <source>
        <dbReference type="ARBA" id="ARBA00022643"/>
    </source>
</evidence>
<feature type="binding site" evidence="7">
    <location>
        <position position="106"/>
    </location>
    <ligand>
        <name>FMN</name>
        <dbReference type="ChEBI" id="CHEBI:58210"/>
    </ligand>
</feature>
<accession>A0A933L196</accession>
<evidence type="ECO:0000313" key="10">
    <source>
        <dbReference type="Proteomes" id="UP000782610"/>
    </source>
</evidence>
<feature type="binding site" evidence="7">
    <location>
        <position position="273"/>
    </location>
    <ligand>
        <name>FMN</name>
        <dbReference type="ChEBI" id="CHEBI:58210"/>
    </ligand>
</feature>
<feature type="binding site" evidence="7">
    <location>
        <position position="164"/>
    </location>
    <ligand>
        <name>glyoxylate</name>
        <dbReference type="ChEBI" id="CHEBI:36655"/>
    </ligand>
</feature>
<sequence length="383" mass="41541">MQILDVNDLMQLARRRVPKMFFDYADSGAFSESTYHANEAAFGAIKLRQRVGRKISNRSLASTMVGQKVAMPVALAPVGILGMQHANGEILAARAAESFGVPFTLSTMSVCSIEEVARATSTPFWFQLYVMRDRGFVRSLIDRAKAAGCSALVVTMDLQIVGQRHKDQRNGLSTPPRLNLPTLLQLLVRPRWCLQMLGVRDRRLGNLVGHTESAKDLTSMSAWVADQFDLEFCWDDIAWLRERWGGTLILKGIMTAEDAREATLTGADAIVVSNHGGRQLDGAPSTLSVLPGIVDAVGDQLEVHVDGGIRSGQDVFRALALGAKGTYIGRPYVYGLGAMGEAGVRRALEIIATELDVTMALCAERTIAAIGPHNLEMTASVEG</sequence>
<dbReference type="GO" id="GO:0004459">
    <property type="term" value="F:L-lactate dehydrogenase (NAD+) activity"/>
    <property type="evidence" value="ECO:0007669"/>
    <property type="project" value="TreeGrafter"/>
</dbReference>
<evidence type="ECO:0000313" key="9">
    <source>
        <dbReference type="EMBL" id="MBI4922404.1"/>
    </source>
</evidence>
<organism evidence="9 10">
    <name type="scientific">Devosia nanyangense</name>
    <dbReference type="NCBI Taxonomy" id="1228055"/>
    <lineage>
        <taxon>Bacteria</taxon>
        <taxon>Pseudomonadati</taxon>
        <taxon>Pseudomonadota</taxon>
        <taxon>Alphaproteobacteria</taxon>
        <taxon>Hyphomicrobiales</taxon>
        <taxon>Devosiaceae</taxon>
        <taxon>Devosia</taxon>
    </lineage>
</organism>
<comment type="caution">
    <text evidence="9">The sequence shown here is derived from an EMBL/GenBank/DDBJ whole genome shotgun (WGS) entry which is preliminary data.</text>
</comment>
<feature type="binding site" evidence="7">
    <location>
        <position position="278"/>
    </location>
    <ligand>
        <name>glyoxylate</name>
        <dbReference type="ChEBI" id="CHEBI:36655"/>
    </ligand>
</feature>
<dbReference type="InterPro" id="IPR012133">
    <property type="entry name" value="Alpha-hydoxy_acid_DH_FMN"/>
</dbReference>
<feature type="binding site" evidence="7">
    <location>
        <position position="24"/>
    </location>
    <ligand>
        <name>glyoxylate</name>
        <dbReference type="ChEBI" id="CHEBI:36655"/>
    </ligand>
</feature>
<feature type="binding site" evidence="7">
    <location>
        <position position="127"/>
    </location>
    <ligand>
        <name>FMN</name>
        <dbReference type="ChEBI" id="CHEBI:58210"/>
    </ligand>
</feature>
<dbReference type="PANTHER" id="PTHR10578:SF107">
    <property type="entry name" value="2-HYDROXYACID OXIDASE 1"/>
    <property type="match status" value="1"/>
</dbReference>
<dbReference type="AlphaFoldDB" id="A0A933L196"/>
<feature type="domain" description="FMN hydroxy acid dehydrogenase" evidence="8">
    <location>
        <begin position="1"/>
        <end position="380"/>
    </location>
</feature>
<dbReference type="Proteomes" id="UP000782610">
    <property type="component" value="Unassembled WGS sequence"/>
</dbReference>
<keyword evidence="3 7" id="KW-0288">FMN</keyword>
<reference evidence="9" key="1">
    <citation type="submission" date="2020-07" db="EMBL/GenBank/DDBJ databases">
        <title>Huge and variable diversity of episymbiotic CPR bacteria and DPANN archaea in groundwater ecosystems.</title>
        <authorList>
            <person name="He C.Y."/>
            <person name="Keren R."/>
            <person name="Whittaker M."/>
            <person name="Farag I.F."/>
            <person name="Doudna J."/>
            <person name="Cate J.H.D."/>
            <person name="Banfield J.F."/>
        </authorList>
    </citation>
    <scope>NUCLEOTIDE SEQUENCE</scope>
    <source>
        <strain evidence="9">NC_groundwater_1586_Pr3_B-0.1um_66_15</strain>
    </source>
</reference>
<feature type="active site" description="Proton acceptor" evidence="6">
    <location>
        <position position="275"/>
    </location>
</feature>
<dbReference type="InterPro" id="IPR013785">
    <property type="entry name" value="Aldolase_TIM"/>
</dbReference>
<evidence type="ECO:0000256" key="5">
    <source>
        <dbReference type="ARBA" id="ARBA00024042"/>
    </source>
</evidence>
<dbReference type="InterPro" id="IPR037396">
    <property type="entry name" value="FMN_HAD"/>
</dbReference>
<feature type="binding site" evidence="7">
    <location>
        <begin position="77"/>
        <end position="79"/>
    </location>
    <ligand>
        <name>FMN</name>
        <dbReference type="ChEBI" id="CHEBI:58210"/>
    </ligand>
</feature>
<comment type="similarity">
    <text evidence="5">Belongs to the FMN-dependent alpha-hydroxy acid dehydrogenase family.</text>
</comment>
<dbReference type="InterPro" id="IPR008259">
    <property type="entry name" value="FMN_hydac_DH_AS"/>
</dbReference>
<dbReference type="Gene3D" id="3.20.20.70">
    <property type="entry name" value="Aldolase class I"/>
    <property type="match status" value="1"/>
</dbReference>
<name>A0A933L196_9HYPH</name>
<dbReference type="EMBL" id="JACRAF010000031">
    <property type="protein sequence ID" value="MBI4922404.1"/>
    <property type="molecule type" value="Genomic_DNA"/>
</dbReference>
<dbReference type="NCBIfam" id="NF008398">
    <property type="entry name" value="PRK11197.1"/>
    <property type="match status" value="1"/>
</dbReference>
<dbReference type="FunFam" id="3.20.20.70:FF:000029">
    <property type="entry name" value="L-lactate dehydrogenase"/>
    <property type="match status" value="1"/>
</dbReference>
<feature type="binding site" evidence="7">
    <location>
        <position position="155"/>
    </location>
    <ligand>
        <name>FMN</name>
        <dbReference type="ChEBI" id="CHEBI:58210"/>
    </ligand>
</feature>
<dbReference type="InterPro" id="IPR000262">
    <property type="entry name" value="FMN-dep_DH"/>
</dbReference>
<feature type="binding site" evidence="7">
    <location>
        <position position="251"/>
    </location>
    <ligand>
        <name>FMN</name>
        <dbReference type="ChEBI" id="CHEBI:58210"/>
    </ligand>
</feature>
<evidence type="ECO:0000256" key="1">
    <source>
        <dbReference type="ARBA" id="ARBA00001917"/>
    </source>
</evidence>
<dbReference type="GO" id="GO:0005886">
    <property type="term" value="C:plasma membrane"/>
    <property type="evidence" value="ECO:0007669"/>
    <property type="project" value="TreeGrafter"/>
</dbReference>
<proteinExistence type="inferred from homology"/>
<dbReference type="GO" id="GO:0010181">
    <property type="term" value="F:FMN binding"/>
    <property type="evidence" value="ECO:0007669"/>
    <property type="project" value="InterPro"/>
</dbReference>
<keyword evidence="4" id="KW-0560">Oxidoreductase</keyword>
<evidence type="ECO:0000256" key="7">
    <source>
        <dbReference type="PIRSR" id="PIRSR000138-2"/>
    </source>
</evidence>
<dbReference type="Pfam" id="PF01070">
    <property type="entry name" value="FMN_dh"/>
    <property type="match status" value="1"/>
</dbReference>
<feature type="binding site" evidence="7">
    <location>
        <begin position="329"/>
        <end position="330"/>
    </location>
    <ligand>
        <name>FMN</name>
        <dbReference type="ChEBI" id="CHEBI:58210"/>
    </ligand>
</feature>
<feature type="binding site" evidence="7">
    <location>
        <position position="275"/>
    </location>
    <ligand>
        <name>glyoxylate</name>
        <dbReference type="ChEBI" id="CHEBI:36655"/>
    </ligand>
</feature>
<gene>
    <name evidence="9" type="ORF">HY834_11695</name>
</gene>
<evidence type="ECO:0000256" key="2">
    <source>
        <dbReference type="ARBA" id="ARBA00022630"/>
    </source>
</evidence>
<dbReference type="CDD" id="cd02809">
    <property type="entry name" value="alpha_hydroxyacid_oxid_FMN"/>
    <property type="match status" value="1"/>
</dbReference>
<dbReference type="GO" id="GO:0009060">
    <property type="term" value="P:aerobic respiration"/>
    <property type="evidence" value="ECO:0007669"/>
    <property type="project" value="TreeGrafter"/>
</dbReference>
<evidence type="ECO:0000256" key="6">
    <source>
        <dbReference type="PIRSR" id="PIRSR000138-1"/>
    </source>
</evidence>
<protein>
    <submittedName>
        <fullName evidence="9">Alpha-hydroxy-acid oxidizing protein</fullName>
    </submittedName>
</protein>
<dbReference type="PANTHER" id="PTHR10578">
    <property type="entry name" value="S -2-HYDROXY-ACID OXIDASE-RELATED"/>
    <property type="match status" value="1"/>
</dbReference>
<dbReference type="PIRSF" id="PIRSF000138">
    <property type="entry name" value="Al-hdrx_acd_dh"/>
    <property type="match status" value="1"/>
</dbReference>
<feature type="binding site" evidence="7">
    <location>
        <begin position="306"/>
        <end position="310"/>
    </location>
    <ligand>
        <name>FMN</name>
        <dbReference type="ChEBI" id="CHEBI:58210"/>
    </ligand>
</feature>
<evidence type="ECO:0000259" key="8">
    <source>
        <dbReference type="PROSITE" id="PS51349"/>
    </source>
</evidence>
<dbReference type="PROSITE" id="PS51349">
    <property type="entry name" value="FMN_HYDROXY_ACID_DH_2"/>
    <property type="match status" value="1"/>
</dbReference>
<comment type="cofactor">
    <cofactor evidence="1">
        <name>FMN</name>
        <dbReference type="ChEBI" id="CHEBI:58210"/>
    </cofactor>
</comment>
<feature type="binding site" evidence="7">
    <location>
        <position position="129"/>
    </location>
    <ligand>
        <name>glyoxylate</name>
        <dbReference type="ChEBI" id="CHEBI:36655"/>
    </ligand>
</feature>
<keyword evidence="2 7" id="KW-0285">Flavoprotein</keyword>